<gene>
    <name evidence="2" type="ORF">C725_2167</name>
</gene>
<dbReference type="InterPro" id="IPR001455">
    <property type="entry name" value="TusA-like"/>
</dbReference>
<feature type="domain" description="UPF0033" evidence="1">
    <location>
        <begin position="17"/>
        <end position="41"/>
    </location>
</feature>
<evidence type="ECO:0000313" key="2">
    <source>
        <dbReference type="EMBL" id="EMD82446.1"/>
    </source>
</evidence>
<dbReference type="EMBL" id="AMRV01000007">
    <property type="protein sequence ID" value="EMD82446.1"/>
    <property type="molecule type" value="Genomic_DNA"/>
</dbReference>
<comment type="caution">
    <text evidence="2">The sequence shown here is derived from an EMBL/GenBank/DDBJ whole genome shotgun (WGS) entry which is preliminary data.</text>
</comment>
<organism evidence="2 3">
    <name type="scientific">Pacificimonas flava</name>
    <dbReference type="NCBI Taxonomy" id="1234595"/>
    <lineage>
        <taxon>Bacteria</taxon>
        <taxon>Pseudomonadati</taxon>
        <taxon>Pseudomonadota</taxon>
        <taxon>Alphaproteobacteria</taxon>
        <taxon>Sphingomonadales</taxon>
        <taxon>Sphingosinicellaceae</taxon>
        <taxon>Pacificimonas</taxon>
    </lineage>
</organism>
<reference evidence="2 3" key="1">
    <citation type="journal article" date="2013" name="Genome Announc.">
        <title>Draft Genome Sequence of Strain JLT2015T, Belonging to the Family Sphingomonadaceae of the Alphaproteobacteria.</title>
        <authorList>
            <person name="Tang K."/>
            <person name="Liu K."/>
            <person name="Li S."/>
            <person name="Jiao N."/>
        </authorList>
    </citation>
    <scope>NUCLEOTIDE SEQUENCE [LARGE SCALE GENOMIC DNA]</scope>
    <source>
        <strain evidence="2 3">JLT2015</strain>
    </source>
</reference>
<dbReference type="AlphaFoldDB" id="M2TLA7"/>
<accession>M2TLA7</accession>
<evidence type="ECO:0000313" key="3">
    <source>
        <dbReference type="Proteomes" id="UP000011717"/>
    </source>
</evidence>
<dbReference type="Gene3D" id="3.30.110.40">
    <property type="entry name" value="TusA-like domain"/>
    <property type="match status" value="1"/>
</dbReference>
<dbReference type="InterPro" id="IPR036868">
    <property type="entry name" value="TusA-like_sf"/>
</dbReference>
<dbReference type="OrthoDB" id="9797551at2"/>
<evidence type="ECO:0000259" key="1">
    <source>
        <dbReference type="PROSITE" id="PS01148"/>
    </source>
</evidence>
<dbReference type="Pfam" id="PF01206">
    <property type="entry name" value="TusA"/>
    <property type="match status" value="1"/>
</dbReference>
<proteinExistence type="predicted"/>
<dbReference type="CDD" id="cd00291">
    <property type="entry name" value="SirA_YedF_YeeD"/>
    <property type="match status" value="1"/>
</dbReference>
<keyword evidence="3" id="KW-1185">Reference proteome</keyword>
<protein>
    <recommendedName>
        <fullName evidence="1">UPF0033 domain-containing protein</fullName>
    </recommendedName>
</protein>
<dbReference type="PROSITE" id="PS01148">
    <property type="entry name" value="UPF0033"/>
    <property type="match status" value="1"/>
</dbReference>
<name>M2TLA7_9SPHN</name>
<sequence length="90" mass="9972">MTGPVNDEPSKSGETLIDARGMRCPMPVLRLRKIALSEPAGRTLVLIADDPAARTDVPAFCADMGWLCQKRGEGRWRVVRPARSREDVPR</sequence>
<dbReference type="Proteomes" id="UP000011717">
    <property type="component" value="Unassembled WGS sequence"/>
</dbReference>
<dbReference type="SUPFAM" id="SSF64307">
    <property type="entry name" value="SirA-like"/>
    <property type="match status" value="1"/>
</dbReference>